<comment type="similarity">
    <text evidence="1">Belongs to the PSMG1 family.</text>
</comment>
<dbReference type="EMBL" id="OV725081">
    <property type="protein sequence ID" value="CAH1403100.1"/>
    <property type="molecule type" value="Genomic_DNA"/>
</dbReference>
<dbReference type="Proteomes" id="UP001152798">
    <property type="component" value="Chromosome 5"/>
</dbReference>
<evidence type="ECO:0000313" key="5">
    <source>
        <dbReference type="Proteomes" id="UP001152798"/>
    </source>
</evidence>
<dbReference type="PANTHER" id="PTHR15069">
    <property type="entry name" value="PROTEASOME ASSEMBLY CHAPERONE 1"/>
    <property type="match status" value="1"/>
</dbReference>
<evidence type="ECO:0000256" key="3">
    <source>
        <dbReference type="ARBA" id="ARBA00023186"/>
    </source>
</evidence>
<evidence type="ECO:0000256" key="1">
    <source>
        <dbReference type="ARBA" id="ARBA00005261"/>
    </source>
</evidence>
<dbReference type="AlphaFoldDB" id="A0A9P0HJL1"/>
<protein>
    <recommendedName>
        <fullName evidence="2">Proteasome assembly chaperone 1</fullName>
    </recommendedName>
</protein>
<name>A0A9P0HJL1_NEZVI</name>
<keyword evidence="3" id="KW-0143">Chaperone</keyword>
<sequence length="269" mass="30326">MATFFGEVVYPSSRAFFDDYDDSDVDNEEQDSSLEKKPLLTLKKISDDSLSEYPGIIISDGTVSTGFSQIYMHQKSDKLLAEVEFSKDNVHNSEDVVIIKQKTNITSKLYLLSNNCLLLQVSPSIDVTVANQLTILIAPWLKKCKEIIVLASRHNANFRCDSINDLPSSFIRALSTSKYIFPVVIKHLEQPNFISDFPASVLSWCESQEKPGLLIVLYSDQSYIDSVTLGPLLKMFSQAGLSSFILNKEPTNIHPRSILKDMDKTFMYM</sequence>
<dbReference type="GO" id="GO:0080129">
    <property type="term" value="P:proteasome core complex assembly"/>
    <property type="evidence" value="ECO:0007669"/>
    <property type="project" value="TreeGrafter"/>
</dbReference>
<dbReference type="GO" id="GO:0005783">
    <property type="term" value="C:endoplasmic reticulum"/>
    <property type="evidence" value="ECO:0007669"/>
    <property type="project" value="InterPro"/>
</dbReference>
<dbReference type="InterPro" id="IPR016565">
    <property type="entry name" value="Proteasome_assmbl_chp_1"/>
</dbReference>
<proteinExistence type="inferred from homology"/>
<reference evidence="4" key="1">
    <citation type="submission" date="2022-01" db="EMBL/GenBank/DDBJ databases">
        <authorList>
            <person name="King R."/>
        </authorList>
    </citation>
    <scope>NUCLEOTIDE SEQUENCE</scope>
</reference>
<keyword evidence="5" id="KW-1185">Reference proteome</keyword>
<dbReference type="OrthoDB" id="17536at2759"/>
<organism evidence="4 5">
    <name type="scientific">Nezara viridula</name>
    <name type="common">Southern green stink bug</name>
    <name type="synonym">Cimex viridulus</name>
    <dbReference type="NCBI Taxonomy" id="85310"/>
    <lineage>
        <taxon>Eukaryota</taxon>
        <taxon>Metazoa</taxon>
        <taxon>Ecdysozoa</taxon>
        <taxon>Arthropoda</taxon>
        <taxon>Hexapoda</taxon>
        <taxon>Insecta</taxon>
        <taxon>Pterygota</taxon>
        <taxon>Neoptera</taxon>
        <taxon>Paraneoptera</taxon>
        <taxon>Hemiptera</taxon>
        <taxon>Heteroptera</taxon>
        <taxon>Panheteroptera</taxon>
        <taxon>Pentatomomorpha</taxon>
        <taxon>Pentatomoidea</taxon>
        <taxon>Pentatomidae</taxon>
        <taxon>Pentatominae</taxon>
        <taxon>Nezara</taxon>
    </lineage>
</organism>
<dbReference type="PANTHER" id="PTHR15069:SF1">
    <property type="entry name" value="PROTEASOME ASSEMBLY CHAPERONE 1"/>
    <property type="match status" value="1"/>
</dbReference>
<accession>A0A9P0HJL1</accession>
<gene>
    <name evidence="4" type="ORF">NEZAVI_LOCUS11766</name>
</gene>
<evidence type="ECO:0000313" key="4">
    <source>
        <dbReference type="EMBL" id="CAH1403100.1"/>
    </source>
</evidence>
<dbReference type="GO" id="GO:0070628">
    <property type="term" value="F:proteasome binding"/>
    <property type="evidence" value="ECO:0007669"/>
    <property type="project" value="TreeGrafter"/>
</dbReference>
<evidence type="ECO:0000256" key="2">
    <source>
        <dbReference type="ARBA" id="ARBA00019180"/>
    </source>
</evidence>
<dbReference type="Pfam" id="PF16094">
    <property type="entry name" value="PAC1"/>
    <property type="match status" value="1"/>
</dbReference>